<accession>A0ACC0X6U1</accession>
<keyword evidence="2" id="KW-1185">Reference proteome</keyword>
<evidence type="ECO:0000313" key="1">
    <source>
        <dbReference type="EMBL" id="KAJ0011138.1"/>
    </source>
</evidence>
<evidence type="ECO:0000313" key="2">
    <source>
        <dbReference type="Proteomes" id="UP001163603"/>
    </source>
</evidence>
<proteinExistence type="predicted"/>
<gene>
    <name evidence="1" type="ORF">Pint_33291</name>
</gene>
<dbReference type="EMBL" id="CM047749">
    <property type="protein sequence ID" value="KAJ0011138.1"/>
    <property type="molecule type" value="Genomic_DNA"/>
</dbReference>
<organism evidence="1 2">
    <name type="scientific">Pistacia integerrima</name>
    <dbReference type="NCBI Taxonomy" id="434235"/>
    <lineage>
        <taxon>Eukaryota</taxon>
        <taxon>Viridiplantae</taxon>
        <taxon>Streptophyta</taxon>
        <taxon>Embryophyta</taxon>
        <taxon>Tracheophyta</taxon>
        <taxon>Spermatophyta</taxon>
        <taxon>Magnoliopsida</taxon>
        <taxon>eudicotyledons</taxon>
        <taxon>Gunneridae</taxon>
        <taxon>Pentapetalae</taxon>
        <taxon>rosids</taxon>
        <taxon>malvids</taxon>
        <taxon>Sapindales</taxon>
        <taxon>Anacardiaceae</taxon>
        <taxon>Pistacia</taxon>
    </lineage>
</organism>
<comment type="caution">
    <text evidence="1">The sequence shown here is derived from an EMBL/GenBank/DDBJ whole genome shotgun (WGS) entry which is preliminary data.</text>
</comment>
<name>A0ACC0X6U1_9ROSI</name>
<dbReference type="Proteomes" id="UP001163603">
    <property type="component" value="Chromosome 14"/>
</dbReference>
<sequence>MCYINRSMIKIIILIRKICFSIFVLVGKICFHICLFFFQRCLIKFNKMFSHTTGT</sequence>
<reference evidence="2" key="1">
    <citation type="journal article" date="2023" name="G3 (Bethesda)">
        <title>Genome assembly and association tests identify interacting loci associated with vigor, precocity, and sex in interspecific pistachio rootstocks.</title>
        <authorList>
            <person name="Palmer W."/>
            <person name="Jacygrad E."/>
            <person name="Sagayaradj S."/>
            <person name="Cavanaugh K."/>
            <person name="Han R."/>
            <person name="Bertier L."/>
            <person name="Beede B."/>
            <person name="Kafkas S."/>
            <person name="Golino D."/>
            <person name="Preece J."/>
            <person name="Michelmore R."/>
        </authorList>
    </citation>
    <scope>NUCLEOTIDE SEQUENCE [LARGE SCALE GENOMIC DNA]</scope>
</reference>
<protein>
    <submittedName>
        <fullName evidence="1">Uncharacterized protein</fullName>
    </submittedName>
</protein>